<gene>
    <name evidence="1" type="ORF">LCI18_008005</name>
</gene>
<accession>A0ACD3Z766</accession>
<proteinExistence type="predicted"/>
<evidence type="ECO:0000313" key="2">
    <source>
        <dbReference type="Proteomes" id="UP000830768"/>
    </source>
</evidence>
<reference evidence="1" key="1">
    <citation type="submission" date="2021-11" db="EMBL/GenBank/DDBJ databases">
        <title>Fusarium solani-melongenae Genome sequencing and assembly.</title>
        <authorList>
            <person name="Xie S."/>
            <person name="Huang L."/>
            <person name="Zhang X."/>
        </authorList>
    </citation>
    <scope>NUCLEOTIDE SEQUENCE</scope>
    <source>
        <strain evidence="1">CRI 24-3</strain>
    </source>
</reference>
<keyword evidence="2" id="KW-1185">Reference proteome</keyword>
<sequence>MVEIGSLEKSFGFMHHTGQCPLLQWTESDLTALARRLFSASPQIDCSGVSIPTTFDAWGLENVAGIKIEFTDNLADHLRLANNDTQIYVFHHVAYLEHQRHMLVFFIPRLATVPGALTQ</sequence>
<organism evidence="1 2">
    <name type="scientific">Fusarium solani subsp. cucurbitae</name>
    <name type="common">Neocosmosporum cucurbitae</name>
    <dbReference type="NCBI Taxonomy" id="2747967"/>
    <lineage>
        <taxon>Eukaryota</taxon>
        <taxon>Fungi</taxon>
        <taxon>Dikarya</taxon>
        <taxon>Ascomycota</taxon>
        <taxon>Pezizomycotina</taxon>
        <taxon>Sordariomycetes</taxon>
        <taxon>Hypocreomycetidae</taxon>
        <taxon>Hypocreales</taxon>
        <taxon>Nectriaceae</taxon>
        <taxon>Fusarium</taxon>
        <taxon>Fusarium solani species complex</taxon>
    </lineage>
</organism>
<dbReference type="Proteomes" id="UP000830768">
    <property type="component" value="Chromosome 6"/>
</dbReference>
<evidence type="ECO:0000313" key="1">
    <source>
        <dbReference type="EMBL" id="UPK97070.1"/>
    </source>
</evidence>
<name>A0ACD3Z766_FUSSC</name>
<protein>
    <submittedName>
        <fullName evidence="1">Uncharacterized protein</fullName>
    </submittedName>
</protein>
<dbReference type="EMBL" id="CP090035">
    <property type="protein sequence ID" value="UPK97070.1"/>
    <property type="molecule type" value="Genomic_DNA"/>
</dbReference>